<reference evidence="5" key="2">
    <citation type="submission" date="2025-08" db="UniProtKB">
        <authorList>
            <consortium name="RefSeq"/>
        </authorList>
    </citation>
    <scope>IDENTIFICATION</scope>
    <source>
        <strain evidence="5">S238N-H82</strain>
        <tissue evidence="5">Testes</tissue>
    </source>
</reference>
<dbReference type="GO" id="GO:0008270">
    <property type="term" value="F:zinc ion binding"/>
    <property type="evidence" value="ECO:0007669"/>
    <property type="project" value="UniProtKB-KW"/>
</dbReference>
<dbReference type="AlphaFoldDB" id="A0A9J7KP89"/>
<dbReference type="OMA" id="PICFICD"/>
<sequence length="343" mass="38811">MAAAGAAPYFAPFDRRVAKFNGPPSSPSDLTVREFIREMRSVFRLCNVQDDAQIRSDIVMRQLGGIAKREIQQLPLEDRNDVERLFTALMNSYDDRTSHSDYLGQFYGRDQRRGESIRDFTIALQELLNKAEERAPVVAGPAVQGAAAAAAEVRDRTLRDRMVDGLRDDSVRRQLKREIQNNHAMTHQQAKEAAMQLTGEWEARRQGSAQVQATAWEEGPSPQTGSNSYNTSRVEQLLERTLEMLTINLQMNQPRDQPRRQSQNNSCYNCGKEGHYARDCQANSVCYNCGEEGHMARGCLRRPKARGDNRRKSDECYRCGEPGHVARDCRGESQTPRSSMPPN</sequence>
<dbReference type="InterPro" id="IPR051714">
    <property type="entry name" value="Znf_CCHC_NABP"/>
</dbReference>
<dbReference type="GeneID" id="118410202"/>
<name>A0A9J7KP89_BRAFL</name>
<evidence type="ECO:0000256" key="2">
    <source>
        <dbReference type="SAM" id="MobiDB-lite"/>
    </source>
</evidence>
<dbReference type="Pfam" id="PF00098">
    <property type="entry name" value="zf-CCHC"/>
    <property type="match status" value="3"/>
</dbReference>
<evidence type="ECO:0000313" key="5">
    <source>
        <dbReference type="RefSeq" id="XP_035667646.1"/>
    </source>
</evidence>
<dbReference type="PROSITE" id="PS50158">
    <property type="entry name" value="ZF_CCHC"/>
    <property type="match status" value="3"/>
</dbReference>
<dbReference type="InterPro" id="IPR036875">
    <property type="entry name" value="Znf_CCHC_sf"/>
</dbReference>
<dbReference type="InterPro" id="IPR001878">
    <property type="entry name" value="Znf_CCHC"/>
</dbReference>
<accession>A0A9J7KP89</accession>
<proteinExistence type="predicted"/>
<dbReference type="PANTHER" id="PTHR23002">
    <property type="entry name" value="ZINC FINGER CCHC DOMAIN CONTAINING PROTEIN"/>
    <property type="match status" value="1"/>
</dbReference>
<dbReference type="KEGG" id="bfo:118410202"/>
<keyword evidence="4" id="KW-1185">Reference proteome</keyword>
<dbReference type="Gene3D" id="4.10.60.10">
    <property type="entry name" value="Zinc finger, CCHC-type"/>
    <property type="match status" value="3"/>
</dbReference>
<organism evidence="4 5">
    <name type="scientific">Branchiostoma floridae</name>
    <name type="common">Florida lancelet</name>
    <name type="synonym">Amphioxus</name>
    <dbReference type="NCBI Taxonomy" id="7739"/>
    <lineage>
        <taxon>Eukaryota</taxon>
        <taxon>Metazoa</taxon>
        <taxon>Chordata</taxon>
        <taxon>Cephalochordata</taxon>
        <taxon>Leptocardii</taxon>
        <taxon>Amphioxiformes</taxon>
        <taxon>Branchiostomatidae</taxon>
        <taxon>Branchiostoma</taxon>
    </lineage>
</organism>
<reference evidence="4" key="1">
    <citation type="journal article" date="2020" name="Nat. Ecol. Evol.">
        <title>Deeply conserved synteny resolves early events in vertebrate evolution.</title>
        <authorList>
            <person name="Simakov O."/>
            <person name="Marletaz F."/>
            <person name="Yue J.X."/>
            <person name="O'Connell B."/>
            <person name="Jenkins J."/>
            <person name="Brandt A."/>
            <person name="Calef R."/>
            <person name="Tung C.H."/>
            <person name="Huang T.K."/>
            <person name="Schmutz J."/>
            <person name="Satoh N."/>
            <person name="Yu J.K."/>
            <person name="Putnam N.H."/>
            <person name="Green R.E."/>
            <person name="Rokhsar D.S."/>
        </authorList>
    </citation>
    <scope>NUCLEOTIDE SEQUENCE [LARGE SCALE GENOMIC DNA]</scope>
    <source>
        <strain evidence="4">S238N-H82</strain>
    </source>
</reference>
<dbReference type="RefSeq" id="XP_035667646.1">
    <property type="nucleotide sequence ID" value="XM_035811753.1"/>
</dbReference>
<keyword evidence="1" id="KW-0479">Metal-binding</keyword>
<dbReference type="Proteomes" id="UP000001554">
    <property type="component" value="Chromosome 2"/>
</dbReference>
<dbReference type="SUPFAM" id="SSF57756">
    <property type="entry name" value="Retrovirus zinc finger-like domains"/>
    <property type="match status" value="2"/>
</dbReference>
<evidence type="ECO:0000259" key="3">
    <source>
        <dbReference type="PROSITE" id="PS50158"/>
    </source>
</evidence>
<dbReference type="GO" id="GO:0003676">
    <property type="term" value="F:nucleic acid binding"/>
    <property type="evidence" value="ECO:0007669"/>
    <property type="project" value="InterPro"/>
</dbReference>
<feature type="region of interest" description="Disordered" evidence="2">
    <location>
        <begin position="204"/>
        <end position="230"/>
    </location>
</feature>
<feature type="domain" description="CCHC-type" evidence="3">
    <location>
        <begin position="316"/>
        <end position="330"/>
    </location>
</feature>
<dbReference type="SMART" id="SM00343">
    <property type="entry name" value="ZnF_C2HC"/>
    <property type="match status" value="3"/>
</dbReference>
<protein>
    <submittedName>
        <fullName evidence="5">Uncharacterized protein LOC118410202</fullName>
    </submittedName>
</protein>
<feature type="domain" description="CCHC-type" evidence="3">
    <location>
        <begin position="286"/>
        <end position="299"/>
    </location>
</feature>
<feature type="domain" description="CCHC-type" evidence="3">
    <location>
        <begin position="267"/>
        <end position="280"/>
    </location>
</feature>
<gene>
    <name evidence="5" type="primary">LOC118410202</name>
</gene>
<keyword evidence="1" id="KW-0862">Zinc</keyword>
<dbReference type="OrthoDB" id="427960at2759"/>
<feature type="compositionally biased region" description="Polar residues" evidence="2">
    <location>
        <begin position="221"/>
        <end position="230"/>
    </location>
</feature>
<keyword evidence="1" id="KW-0863">Zinc-finger</keyword>
<evidence type="ECO:0000313" key="4">
    <source>
        <dbReference type="Proteomes" id="UP000001554"/>
    </source>
</evidence>
<evidence type="ECO:0000256" key="1">
    <source>
        <dbReference type="PROSITE-ProRule" id="PRU00047"/>
    </source>
</evidence>